<name>A0A6L2PJL4_COPFO</name>
<keyword evidence="6" id="KW-1185">Reference proteome</keyword>
<sequence>MKTPTVTRAAVLLLGCLMASVGEQTPSFLKVCHRSDPKLDECVMASVEGLRSHLVTGIPELRIPSCEPLEIKQLVLNQGHGAVSLTSTYKDIKVYGPTGFRLDAIRIDLDKKRVHIQLWLPALRMTSHYKITGRILILPITGSGYSEGNYTDINATCSLQGEHIDINGRTHFSVKYFDVKFSVGDAQLFLGDLFNGDKDLGDAMNLFLNRNWRNVAVDLQPLLEAQIGELLKMFSNNIYHKFTLDQLLPP</sequence>
<accession>A0A6L2PJL4</accession>
<evidence type="ECO:0000256" key="2">
    <source>
        <dbReference type="ARBA" id="ARBA00023108"/>
    </source>
</evidence>
<dbReference type="InterPro" id="IPR010562">
    <property type="entry name" value="Haemolymph_juvenile_hormone-bd"/>
</dbReference>
<evidence type="ECO:0000256" key="4">
    <source>
        <dbReference type="SAM" id="SignalP"/>
    </source>
</evidence>
<dbReference type="Gene3D" id="3.15.10.30">
    <property type="entry name" value="Haemolymph juvenile hormone binding protein"/>
    <property type="match status" value="1"/>
</dbReference>
<dbReference type="InParanoid" id="A0A6L2PJL4"/>
<organism evidence="5 6">
    <name type="scientific">Coptotermes formosanus</name>
    <name type="common">Formosan subterranean termite</name>
    <dbReference type="NCBI Taxonomy" id="36987"/>
    <lineage>
        <taxon>Eukaryota</taxon>
        <taxon>Metazoa</taxon>
        <taxon>Ecdysozoa</taxon>
        <taxon>Arthropoda</taxon>
        <taxon>Hexapoda</taxon>
        <taxon>Insecta</taxon>
        <taxon>Pterygota</taxon>
        <taxon>Neoptera</taxon>
        <taxon>Polyneoptera</taxon>
        <taxon>Dictyoptera</taxon>
        <taxon>Blattodea</taxon>
        <taxon>Blattoidea</taxon>
        <taxon>Termitoidae</taxon>
        <taxon>Rhinotermitidae</taxon>
        <taxon>Coptotermes</taxon>
    </lineage>
</organism>
<dbReference type="PANTHER" id="PTHR11008:SF39">
    <property type="entry name" value="CIRCADIAN CLOCK-CONTROLLED PROTEIN-LIKE PROTEIN"/>
    <property type="match status" value="1"/>
</dbReference>
<dbReference type="FunCoup" id="A0A6L2PJL4">
    <property type="interactions" value="14"/>
</dbReference>
<feature type="signal peptide" evidence="4">
    <location>
        <begin position="1"/>
        <end position="22"/>
    </location>
</feature>
<evidence type="ECO:0000313" key="6">
    <source>
        <dbReference type="Proteomes" id="UP000502823"/>
    </source>
</evidence>
<dbReference type="FunFam" id="3.15.10.30:FF:000001">
    <property type="entry name" value="Takeout-like protein 1"/>
    <property type="match status" value="1"/>
</dbReference>
<evidence type="ECO:0008006" key="7">
    <source>
        <dbReference type="Google" id="ProtNLM"/>
    </source>
</evidence>
<dbReference type="PANTHER" id="PTHR11008">
    <property type="entry name" value="PROTEIN TAKEOUT-LIKE PROTEIN"/>
    <property type="match status" value="1"/>
</dbReference>
<comment type="similarity">
    <text evidence="3">Belongs to the TO family.</text>
</comment>
<evidence type="ECO:0000256" key="3">
    <source>
        <dbReference type="ARBA" id="ARBA00060902"/>
    </source>
</evidence>
<protein>
    <recommendedName>
        <fullName evidence="7">Protein takeout</fullName>
    </recommendedName>
</protein>
<reference evidence="6" key="1">
    <citation type="submission" date="2020-01" db="EMBL/GenBank/DDBJ databases">
        <title>Draft genome sequence of the Termite Coptotermes fromosanus.</title>
        <authorList>
            <person name="Itakura S."/>
            <person name="Yosikawa Y."/>
            <person name="Umezawa K."/>
        </authorList>
    </citation>
    <scope>NUCLEOTIDE SEQUENCE [LARGE SCALE GENOMIC DNA]</scope>
</reference>
<dbReference type="GO" id="GO:0005615">
    <property type="term" value="C:extracellular space"/>
    <property type="evidence" value="ECO:0007669"/>
    <property type="project" value="TreeGrafter"/>
</dbReference>
<gene>
    <name evidence="5" type="ORF">Cfor_03347</name>
</gene>
<keyword evidence="2" id="KW-0090">Biological rhythms</keyword>
<dbReference type="SMART" id="SM00700">
    <property type="entry name" value="JHBP"/>
    <property type="match status" value="1"/>
</dbReference>
<proteinExistence type="inferred from homology"/>
<dbReference type="GO" id="GO:0007623">
    <property type="term" value="P:circadian rhythm"/>
    <property type="evidence" value="ECO:0007669"/>
    <property type="project" value="UniProtKB-ARBA"/>
</dbReference>
<dbReference type="EMBL" id="BLKM01000384">
    <property type="protein sequence ID" value="GFG32729.1"/>
    <property type="molecule type" value="Genomic_DNA"/>
</dbReference>
<dbReference type="OrthoDB" id="8174700at2759"/>
<dbReference type="Proteomes" id="UP000502823">
    <property type="component" value="Unassembled WGS sequence"/>
</dbReference>
<keyword evidence="1 4" id="KW-0732">Signal</keyword>
<dbReference type="Pfam" id="PF06585">
    <property type="entry name" value="JHBP"/>
    <property type="match status" value="1"/>
</dbReference>
<evidence type="ECO:0000313" key="5">
    <source>
        <dbReference type="EMBL" id="GFG32729.1"/>
    </source>
</evidence>
<dbReference type="AlphaFoldDB" id="A0A6L2PJL4"/>
<dbReference type="InterPro" id="IPR038606">
    <property type="entry name" value="To_sf"/>
</dbReference>
<feature type="chain" id="PRO_5027083906" description="Protein takeout" evidence="4">
    <location>
        <begin position="23"/>
        <end position="250"/>
    </location>
</feature>
<comment type="caution">
    <text evidence="5">The sequence shown here is derived from an EMBL/GenBank/DDBJ whole genome shotgun (WGS) entry which is preliminary data.</text>
</comment>
<evidence type="ECO:0000256" key="1">
    <source>
        <dbReference type="ARBA" id="ARBA00022729"/>
    </source>
</evidence>